<dbReference type="AlphaFoldDB" id="A0AAN9TKU1"/>
<keyword evidence="2" id="KW-1185">Reference proteome</keyword>
<evidence type="ECO:0000313" key="1">
    <source>
        <dbReference type="EMBL" id="KAK7598223.1"/>
    </source>
</evidence>
<dbReference type="Proteomes" id="UP001367676">
    <property type="component" value="Unassembled WGS sequence"/>
</dbReference>
<organism evidence="1 2">
    <name type="scientific">Parthenolecanium corni</name>
    <dbReference type="NCBI Taxonomy" id="536013"/>
    <lineage>
        <taxon>Eukaryota</taxon>
        <taxon>Metazoa</taxon>
        <taxon>Ecdysozoa</taxon>
        <taxon>Arthropoda</taxon>
        <taxon>Hexapoda</taxon>
        <taxon>Insecta</taxon>
        <taxon>Pterygota</taxon>
        <taxon>Neoptera</taxon>
        <taxon>Paraneoptera</taxon>
        <taxon>Hemiptera</taxon>
        <taxon>Sternorrhyncha</taxon>
        <taxon>Coccoidea</taxon>
        <taxon>Coccidae</taxon>
        <taxon>Parthenolecanium</taxon>
    </lineage>
</organism>
<proteinExistence type="predicted"/>
<sequence length="87" mass="9892">MELEQRLCNKSTFQQAKVHVCCLRREIMTASVQRHRRVCPEMQRGAYNGFEMLLTSKIIDCNGRIVGRRLTSAPSSADSMTVPYLTA</sequence>
<protein>
    <submittedName>
        <fullName evidence="1">Uncharacterized protein</fullName>
    </submittedName>
</protein>
<reference evidence="1 2" key="1">
    <citation type="submission" date="2024-03" db="EMBL/GenBank/DDBJ databases">
        <title>Adaptation during the transition from Ophiocordyceps entomopathogen to insect associate is accompanied by gene loss and intensified selection.</title>
        <authorList>
            <person name="Ward C.M."/>
            <person name="Onetto C.A."/>
            <person name="Borneman A.R."/>
        </authorList>
    </citation>
    <scope>NUCLEOTIDE SEQUENCE [LARGE SCALE GENOMIC DNA]</scope>
    <source>
        <strain evidence="1">AWRI1</strain>
        <tissue evidence="1">Single Adult Female</tissue>
    </source>
</reference>
<comment type="caution">
    <text evidence="1">The sequence shown here is derived from an EMBL/GenBank/DDBJ whole genome shotgun (WGS) entry which is preliminary data.</text>
</comment>
<name>A0AAN9TKU1_9HEMI</name>
<gene>
    <name evidence="1" type="ORF">V9T40_006458</name>
</gene>
<accession>A0AAN9TKU1</accession>
<evidence type="ECO:0000313" key="2">
    <source>
        <dbReference type="Proteomes" id="UP001367676"/>
    </source>
</evidence>
<dbReference type="EMBL" id="JBBCAQ010000014">
    <property type="protein sequence ID" value="KAK7598223.1"/>
    <property type="molecule type" value="Genomic_DNA"/>
</dbReference>